<feature type="non-terminal residue" evidence="2">
    <location>
        <position position="1"/>
    </location>
</feature>
<reference evidence="2" key="2">
    <citation type="submission" date="2023-04" db="EMBL/GenBank/DDBJ databases">
        <authorList>
            <person name="Bu L."/>
            <person name="Lu L."/>
            <person name="Laidemitt M.R."/>
            <person name="Zhang S.M."/>
            <person name="Mutuku M."/>
            <person name="Mkoji G."/>
            <person name="Steinauer M."/>
            <person name="Loker E.S."/>
        </authorList>
    </citation>
    <scope>NUCLEOTIDE SEQUENCE</scope>
    <source>
        <strain evidence="2">KasaAsao</strain>
        <tissue evidence="2">Whole Snail</tissue>
    </source>
</reference>
<dbReference type="EMBL" id="JASAOG010000019">
    <property type="protein sequence ID" value="KAK0063839.1"/>
    <property type="molecule type" value="Genomic_DNA"/>
</dbReference>
<comment type="caution">
    <text evidence="2">The sequence shown here is derived from an EMBL/GenBank/DDBJ whole genome shotgun (WGS) entry which is preliminary data.</text>
</comment>
<accession>A0AAD8BZP7</accession>
<sequence length="52" mass="5666">SANLNKQGGGGDSFGGKTSALMTSTTKTTMVQEMGMWAAQSTFWQRLQFSFR</sequence>
<evidence type="ECO:0000313" key="2">
    <source>
        <dbReference type="EMBL" id="KAK0063839.1"/>
    </source>
</evidence>
<feature type="region of interest" description="Disordered" evidence="1">
    <location>
        <begin position="1"/>
        <end position="20"/>
    </location>
</feature>
<dbReference type="Proteomes" id="UP001233172">
    <property type="component" value="Unassembled WGS sequence"/>
</dbReference>
<name>A0AAD8BZP7_BIOPF</name>
<evidence type="ECO:0000256" key="1">
    <source>
        <dbReference type="SAM" id="MobiDB-lite"/>
    </source>
</evidence>
<gene>
    <name evidence="2" type="ORF">Bpfe_006524</name>
</gene>
<dbReference type="AlphaFoldDB" id="A0AAD8BZP7"/>
<organism evidence="2 3">
    <name type="scientific">Biomphalaria pfeifferi</name>
    <name type="common">Bloodfluke planorb</name>
    <name type="synonym">Freshwater snail</name>
    <dbReference type="NCBI Taxonomy" id="112525"/>
    <lineage>
        <taxon>Eukaryota</taxon>
        <taxon>Metazoa</taxon>
        <taxon>Spiralia</taxon>
        <taxon>Lophotrochozoa</taxon>
        <taxon>Mollusca</taxon>
        <taxon>Gastropoda</taxon>
        <taxon>Heterobranchia</taxon>
        <taxon>Euthyneura</taxon>
        <taxon>Panpulmonata</taxon>
        <taxon>Hygrophila</taxon>
        <taxon>Lymnaeoidea</taxon>
        <taxon>Planorbidae</taxon>
        <taxon>Biomphalaria</taxon>
    </lineage>
</organism>
<keyword evidence="3" id="KW-1185">Reference proteome</keyword>
<evidence type="ECO:0000313" key="3">
    <source>
        <dbReference type="Proteomes" id="UP001233172"/>
    </source>
</evidence>
<protein>
    <submittedName>
        <fullName evidence="2">Uncharacterized protein</fullName>
    </submittedName>
</protein>
<proteinExistence type="predicted"/>
<reference evidence="2" key="1">
    <citation type="journal article" date="2023" name="PLoS Negl. Trop. Dis.">
        <title>A genome sequence for Biomphalaria pfeifferi, the major vector snail for the human-infecting parasite Schistosoma mansoni.</title>
        <authorList>
            <person name="Bu L."/>
            <person name="Lu L."/>
            <person name="Laidemitt M.R."/>
            <person name="Zhang S.M."/>
            <person name="Mutuku M."/>
            <person name="Mkoji G."/>
            <person name="Steinauer M."/>
            <person name="Loker E.S."/>
        </authorList>
    </citation>
    <scope>NUCLEOTIDE SEQUENCE</scope>
    <source>
        <strain evidence="2">KasaAsao</strain>
    </source>
</reference>